<evidence type="ECO:0000256" key="1">
    <source>
        <dbReference type="ARBA" id="ARBA00008791"/>
    </source>
</evidence>
<dbReference type="InterPro" id="IPR006015">
    <property type="entry name" value="Universal_stress_UspA"/>
</dbReference>
<dbReference type="InterPro" id="IPR014729">
    <property type="entry name" value="Rossmann-like_a/b/a_fold"/>
</dbReference>
<evidence type="ECO:0000313" key="3">
    <source>
        <dbReference type="EMBL" id="NJC72337.1"/>
    </source>
</evidence>
<name>A0ABX0Y2H5_9ACTN</name>
<gene>
    <name evidence="3" type="ORF">HC031_21835</name>
</gene>
<protein>
    <submittedName>
        <fullName evidence="3">Universal stress protein</fullName>
    </submittedName>
</protein>
<dbReference type="InterPro" id="IPR006016">
    <property type="entry name" value="UspA"/>
</dbReference>
<dbReference type="PANTHER" id="PTHR46553:SF3">
    <property type="entry name" value="ADENINE NUCLEOTIDE ALPHA HYDROLASES-LIKE SUPERFAMILY PROTEIN"/>
    <property type="match status" value="1"/>
</dbReference>
<evidence type="ECO:0000313" key="4">
    <source>
        <dbReference type="Proteomes" id="UP000722989"/>
    </source>
</evidence>
<dbReference type="PANTHER" id="PTHR46553">
    <property type="entry name" value="ADENINE NUCLEOTIDE ALPHA HYDROLASES-LIKE SUPERFAMILY PROTEIN"/>
    <property type="match status" value="1"/>
</dbReference>
<evidence type="ECO:0000259" key="2">
    <source>
        <dbReference type="Pfam" id="PF00582"/>
    </source>
</evidence>
<dbReference type="PRINTS" id="PR01438">
    <property type="entry name" value="UNVRSLSTRESS"/>
</dbReference>
<comment type="caution">
    <text evidence="3">The sequence shown here is derived from an EMBL/GenBank/DDBJ whole genome shotgun (WGS) entry which is preliminary data.</text>
</comment>
<accession>A0ABX0Y2H5</accession>
<sequence length="150" mass="15630">MADINNNQRIVVGVDGSEPSRRALRWALQQAQATGASVEAIHVWDLPLYAGVAPVIDTVSESEALAKGAEQILSETVAEVAGEHPAVPVRTRVLQGHPAVALLRASEGAGLLVVGSRGHGGFVGALLGSVSQYCVHHATCPVLVIRGEHH</sequence>
<comment type="similarity">
    <text evidence="1">Belongs to the universal stress protein A family.</text>
</comment>
<feature type="domain" description="UspA" evidence="2">
    <location>
        <begin position="7"/>
        <end position="146"/>
    </location>
</feature>
<dbReference type="CDD" id="cd00293">
    <property type="entry name" value="USP-like"/>
    <property type="match status" value="1"/>
</dbReference>
<dbReference type="Proteomes" id="UP000722989">
    <property type="component" value="Unassembled WGS sequence"/>
</dbReference>
<dbReference type="EMBL" id="JAATVY010000017">
    <property type="protein sequence ID" value="NJC72337.1"/>
    <property type="molecule type" value="Genomic_DNA"/>
</dbReference>
<keyword evidence="4" id="KW-1185">Reference proteome</keyword>
<organism evidence="3 4">
    <name type="scientific">Planosporangium thailandense</name>
    <dbReference type="NCBI Taxonomy" id="765197"/>
    <lineage>
        <taxon>Bacteria</taxon>
        <taxon>Bacillati</taxon>
        <taxon>Actinomycetota</taxon>
        <taxon>Actinomycetes</taxon>
        <taxon>Micromonosporales</taxon>
        <taxon>Micromonosporaceae</taxon>
        <taxon>Planosporangium</taxon>
    </lineage>
</organism>
<dbReference type="SUPFAM" id="SSF52402">
    <property type="entry name" value="Adenine nucleotide alpha hydrolases-like"/>
    <property type="match status" value="1"/>
</dbReference>
<dbReference type="Pfam" id="PF00582">
    <property type="entry name" value="Usp"/>
    <property type="match status" value="1"/>
</dbReference>
<reference evidence="3 4" key="1">
    <citation type="submission" date="2020-03" db="EMBL/GenBank/DDBJ databases">
        <title>WGS of the type strain of Planosporangium spp.</title>
        <authorList>
            <person name="Thawai C."/>
        </authorList>
    </citation>
    <scope>NUCLEOTIDE SEQUENCE [LARGE SCALE GENOMIC DNA]</scope>
    <source>
        <strain evidence="3 4">TBRC 5610</strain>
    </source>
</reference>
<dbReference type="Gene3D" id="3.40.50.620">
    <property type="entry name" value="HUPs"/>
    <property type="match status" value="1"/>
</dbReference>
<dbReference type="RefSeq" id="WP_167927241.1">
    <property type="nucleotide sequence ID" value="NZ_JAATVY010000017.1"/>
</dbReference>
<proteinExistence type="inferred from homology"/>